<name>A0A9P0YIG3_CUSEU</name>
<evidence type="ECO:0000313" key="2">
    <source>
        <dbReference type="Proteomes" id="UP001152484"/>
    </source>
</evidence>
<gene>
    <name evidence="1" type="ORF">CEURO_LOCUS1312</name>
</gene>
<keyword evidence="2" id="KW-1185">Reference proteome</keyword>
<reference evidence="1" key="1">
    <citation type="submission" date="2022-07" db="EMBL/GenBank/DDBJ databases">
        <authorList>
            <person name="Macas J."/>
            <person name="Novak P."/>
            <person name="Neumann P."/>
        </authorList>
    </citation>
    <scope>NUCLEOTIDE SEQUENCE</scope>
</reference>
<accession>A0A9P0YIG3</accession>
<dbReference type="EMBL" id="CAMAPE010000004">
    <property type="protein sequence ID" value="CAH9058799.1"/>
    <property type="molecule type" value="Genomic_DNA"/>
</dbReference>
<protein>
    <submittedName>
        <fullName evidence="1">Uncharacterized protein</fullName>
    </submittedName>
</protein>
<dbReference type="Proteomes" id="UP001152484">
    <property type="component" value="Unassembled WGS sequence"/>
</dbReference>
<organism evidence="1 2">
    <name type="scientific">Cuscuta europaea</name>
    <name type="common">European dodder</name>
    <dbReference type="NCBI Taxonomy" id="41803"/>
    <lineage>
        <taxon>Eukaryota</taxon>
        <taxon>Viridiplantae</taxon>
        <taxon>Streptophyta</taxon>
        <taxon>Embryophyta</taxon>
        <taxon>Tracheophyta</taxon>
        <taxon>Spermatophyta</taxon>
        <taxon>Magnoliopsida</taxon>
        <taxon>eudicotyledons</taxon>
        <taxon>Gunneridae</taxon>
        <taxon>Pentapetalae</taxon>
        <taxon>asterids</taxon>
        <taxon>lamiids</taxon>
        <taxon>Solanales</taxon>
        <taxon>Convolvulaceae</taxon>
        <taxon>Cuscuteae</taxon>
        <taxon>Cuscuta</taxon>
        <taxon>Cuscuta subgen. Cuscuta</taxon>
    </lineage>
</organism>
<comment type="caution">
    <text evidence="1">The sequence shown here is derived from an EMBL/GenBank/DDBJ whole genome shotgun (WGS) entry which is preliminary data.</text>
</comment>
<evidence type="ECO:0000313" key="1">
    <source>
        <dbReference type="EMBL" id="CAH9058799.1"/>
    </source>
</evidence>
<sequence>MINFSNNSYKNLEEEEELFCHFRHDNDDYIINNMNSNPGLDNSGFVTPLQQVVRYDRHHPNVILDNPINYYGGGAGVCYIDENPNPQYPAAVGYRQPPQQVNYFGLYGQSQLAAQYYMDRTTAVAAAPYMGGGDLPPLPPSFYLQVNELKSTCMLPAVAAAFVGGGDGFTDFGSSGTYYLEDVEDQREEMASGLPPAVAGCGGLPELKAYQEEPAGNSSNGFNRYYNFTNHIKRC</sequence>
<proteinExistence type="predicted"/>
<dbReference type="AlphaFoldDB" id="A0A9P0YIG3"/>